<proteinExistence type="predicted"/>
<organism evidence="1 2">
    <name type="scientific">Entomophthora muscae</name>
    <dbReference type="NCBI Taxonomy" id="34485"/>
    <lineage>
        <taxon>Eukaryota</taxon>
        <taxon>Fungi</taxon>
        <taxon>Fungi incertae sedis</taxon>
        <taxon>Zoopagomycota</taxon>
        <taxon>Entomophthoromycotina</taxon>
        <taxon>Entomophthoromycetes</taxon>
        <taxon>Entomophthorales</taxon>
        <taxon>Entomophthoraceae</taxon>
        <taxon>Entomophthora</taxon>
    </lineage>
</organism>
<protein>
    <submittedName>
        <fullName evidence="1">Aspartokinase</fullName>
        <ecNumber evidence="1">2.7.2.4</ecNumber>
    </submittedName>
</protein>
<evidence type="ECO:0000313" key="2">
    <source>
        <dbReference type="Proteomes" id="UP001165960"/>
    </source>
</evidence>
<keyword evidence="2" id="KW-1185">Reference proteome</keyword>
<comment type="caution">
    <text evidence="1">The sequence shown here is derived from an EMBL/GenBank/DDBJ whole genome shotgun (WGS) entry which is preliminary data.</text>
</comment>
<gene>
    <name evidence="1" type="primary">HOM3_3</name>
    <name evidence="1" type="ORF">DSO57_1036407</name>
</gene>
<sequence>MENNSPQLQSPSSHCESSNYHNMVAPQLQNSLQGAPWTVLKFGGTSVGKFLDEICGVVARAQNEGQVAVVCSARSSDVKACGTTSRLLRAAEEVLQQERHHTKTVNEILEDHLVSAHRFIRSPEILSKLEKELKAECKALESFLDALFVIKEVSPRTKDVIVGTGEKLACRIVAAALVDQGHSAEMISMESVCSSEFTGLEQPFYDHLSIRFREALKNCSATIPVITGFFGAVPGGLLGTIGRGYSDLTAALVAVGLEAKELQIWKEVDGIFTADPRKVTSARLLPTISPEEASELTYYGSEVIHPFTMEQVMRASIPIRILNVQNPSGEGSLILPSSETLPELLQSGAQSSRHPTAVTIKENISILNIHSNNKSVSHNFLASIFSILDSHNIVVDLIATSEVHVSTAIPSSTNLEPVLAKMRNFGNVHLVENMCILSLVGRQMRNMVGVSAQMFSTLANANINIEMISQGSSEINISCVINQSHSLLALNEIHRNLLEWQS</sequence>
<dbReference type="Proteomes" id="UP001165960">
    <property type="component" value="Unassembled WGS sequence"/>
</dbReference>
<dbReference type="EC" id="2.7.2.4" evidence="1"/>
<keyword evidence="1" id="KW-0808">Transferase</keyword>
<reference evidence="1" key="1">
    <citation type="submission" date="2022-04" db="EMBL/GenBank/DDBJ databases">
        <title>Genome of the entomopathogenic fungus Entomophthora muscae.</title>
        <authorList>
            <person name="Elya C."/>
            <person name="Lovett B.R."/>
            <person name="Lee E."/>
            <person name="Macias A.M."/>
            <person name="Hajek A.E."/>
            <person name="De Bivort B.L."/>
            <person name="Kasson M.T."/>
            <person name="De Fine Licht H.H."/>
            <person name="Stajich J.E."/>
        </authorList>
    </citation>
    <scope>NUCLEOTIDE SEQUENCE</scope>
    <source>
        <strain evidence="1">Berkeley</strain>
    </source>
</reference>
<name>A0ACC2TL65_9FUNG</name>
<dbReference type="EMBL" id="QTSX02002479">
    <property type="protein sequence ID" value="KAJ9075403.1"/>
    <property type="molecule type" value="Genomic_DNA"/>
</dbReference>
<evidence type="ECO:0000313" key="1">
    <source>
        <dbReference type="EMBL" id="KAJ9075403.1"/>
    </source>
</evidence>
<accession>A0ACC2TL65</accession>